<feature type="compositionally biased region" description="Low complexity" evidence="2">
    <location>
        <begin position="131"/>
        <end position="140"/>
    </location>
</feature>
<feature type="region of interest" description="Disordered" evidence="2">
    <location>
        <begin position="568"/>
        <end position="615"/>
    </location>
</feature>
<gene>
    <name evidence="3" type="ORF">Agub_g4492</name>
</gene>
<feature type="coiled-coil region" evidence="1">
    <location>
        <begin position="1176"/>
        <end position="1304"/>
    </location>
</feature>
<feature type="compositionally biased region" description="Low complexity" evidence="2">
    <location>
        <begin position="502"/>
        <end position="512"/>
    </location>
</feature>
<dbReference type="PANTHER" id="PTHR45615:SF80">
    <property type="entry name" value="GRIP DOMAIN-CONTAINING PROTEIN"/>
    <property type="match status" value="1"/>
</dbReference>
<organism evidence="3 4">
    <name type="scientific">Astrephomene gubernaculifera</name>
    <dbReference type="NCBI Taxonomy" id="47775"/>
    <lineage>
        <taxon>Eukaryota</taxon>
        <taxon>Viridiplantae</taxon>
        <taxon>Chlorophyta</taxon>
        <taxon>core chlorophytes</taxon>
        <taxon>Chlorophyceae</taxon>
        <taxon>CS clade</taxon>
        <taxon>Chlamydomonadales</taxon>
        <taxon>Astrephomenaceae</taxon>
        <taxon>Astrephomene</taxon>
    </lineage>
</organism>
<protein>
    <submittedName>
        <fullName evidence="3">Uncharacterized protein</fullName>
    </submittedName>
</protein>
<dbReference type="Proteomes" id="UP001054857">
    <property type="component" value="Unassembled WGS sequence"/>
</dbReference>
<dbReference type="EMBL" id="BMAR01000005">
    <property type="protein sequence ID" value="GFR43411.1"/>
    <property type="molecule type" value="Genomic_DNA"/>
</dbReference>
<feature type="compositionally biased region" description="Basic and acidic residues" evidence="2">
    <location>
        <begin position="17"/>
        <end position="26"/>
    </location>
</feature>
<feature type="compositionally biased region" description="Low complexity" evidence="2">
    <location>
        <begin position="649"/>
        <end position="676"/>
    </location>
</feature>
<feature type="region of interest" description="Disordered" evidence="2">
    <location>
        <begin position="1"/>
        <end position="164"/>
    </location>
</feature>
<feature type="region of interest" description="Disordered" evidence="2">
    <location>
        <begin position="2052"/>
        <end position="2081"/>
    </location>
</feature>
<feature type="coiled-coil region" evidence="1">
    <location>
        <begin position="1845"/>
        <end position="1924"/>
    </location>
</feature>
<sequence length="2485" mass="256159">MSSNALPPLAGVGPSGSKDDRDDQRTPKVKPLPLMLSTRAPLVGTTGASRSRSVPSPTHPSSPYLAHLHPNHGSPGDAPTSPASPGQQSGGASFRSNSSKFTRLRGIQGGGGSSGAGGMGSAATSGGGGQQQQQQGPQLALEGNSMLQPQSHGADGSEGQAASPQHQLYHPAPLVGVVAVPVGAVSNGGSSNSNNMASVGGSRSPGSAAGGSGSSGGAAVVMGGPAQINLALPSPEGSLAGVSAAYGQAGSGAGGAAWASRRGNTSGPPRTSASTATAAGAGGGGVSLQRPVLEGVGTAGGGNPLGYRPSHSAASPRHLTTSILPAGGGSPHPRPDTAPLLAAQHAASSSSSPPLPTLDLLAATFPSGRTNALVPGSVPPAAMNPPMYGAPSAVQAASSAAPTLLVGALPEGSYPGGSHAATITNNAIAAAAAAASAAPTPDASMASMQPSSHGPYGSVGADAAGSVVPAAAAEESSVPSRGEESSTMLLMPPPSSIPLPTLPQQQQPPTQSHSMFGVQTHPFSHPMSPSHGLHTQPPTSYYAQQQLLLQPQPSTTAQLLQKLYRTNLTPPTGISRSRPETALNTSAAAGGGGSAPASTPDLAPSSPAITASYGRHSPYTTTTTAAAAAPTSNPTTFYPSAIIPTSIPTPSFTSAAHSRTPSGAAPAPSSLSMPHAPSAPPQAPPSLSSPAITASPTLAPASPARSNSSGGPLSGFASLVLTSQRTGGTGGTGNAANAASSLARKRTRAGTTGTLADLSAAIQKSVASGMGEWDLRADGLWGNPEIQERLLRGPLGPETLKNRYHMKERDILSLYRLLYSYSVGFFTDVESLLDTAINERTSPGGGGRAGGAATGGGGGVLGGLGGGGLLGLRQELLENVFRSYAALWDEALMIVFDSEIAAVLADKTAALQALDAGVVELEALRRENEQLQSRLADFVKQNIDNMLSSRHMKQAATRLEGELHSLQSANEQLVTHMAGHAVQVTTLERQLDAARAATAAAEERAAAAEAHLAQIKTVVSEQNATLSAQYFQIKELERHVGELQENIRNLNRRRAAVLGLLSGGATDQSTDAAGLSAGGGTTTTSAHGGVASSGPSASRDGAPLAAPSGHGAHGGGGAGSGSGPSGSGPSGVLADVSLLSAEELERLLSDKTRAFNLLHADFLVKMHELEEQRSVNTALREEIKVMQASVQRAETEAADSAAAAERSRARWESGRMYVEDLEAANKRLSAKNAELVRSYWPLMTRLREAEAEMMRAREASERDREQAEHDRAEADALRAEAEQTRGALQELQELREEAASHELQLPPDLLAALPDNHAASLRRFGRSCHRRVAHLNAQVVALVDQVTSSRLRIQQLLRQLGLTDEPQLLPTPTPPHQPPQEFSLVPHAAPSLLAGAAAGAADAAEVAELRAALADRDKWLTVFVRAMSALMGQMENLMARDYETCHVLRLEQKKRKQKAARAARRASVRKLEAEASTASAAAAAAAAAGQQQAVGSSAATTPSGERSLASQPSASQPSASQPSVSQPSASQPSASQPSASPSAASAITLAPAAVGSEGQQQQQPEGSVASNPATVTEEPSTEPSSPRKSLSQPSLSGEATVGLPSIPPEASLSPPSPSGEATAAAVAAEGSATATAAAPTEPNAEEDEDDGWDDSDPTMTVACGRIAQMIGSGDSADWVQRTPLLVALDGGFERLADSAERMVEWAEGLLKRKEQTANFSQLKQRLEAVSRQLDTANIELNTLRPTAEALRQTVRGYEAKVKEMTVTVTSCKQRAEAAESRLSSTEAQLAAVSEQLKESKGAQRLLESEYWKAKDVALEAEMTTGELKAARSRALEAAAKALASVSGLEKQSRESQEQRVALEADLVGYKAWVRHMEEVERRYRTALRDLSDANAGCEERDRALAELRDRVTALEQQLRLKTVEAGSLDCRVRALGRELAEERKAASAAAAAARASAAAQLDAAIRQAGGAEAQAAAQAERVAVLEARLAEATEAVAAAQAAAAQAEAQLLPLATERDRLRAHVAASQPLLAAMDNAATAIGRRLTVLEDAVHASSSSPSSSSSGVAAGAEEGGGMGRAPAGTLESALHGLLESVEAALDAFEAVAVDAAGDATPALFGELEGLATQLINTLTKGGKEPIQSIAVLKAQLARDDKELAATRAAMAALQAARDEAVRQAAEQRAAAQAAVAAAGAANAAAQRDARRAAEAEAAMRQARTELEASGRQLSETKQAAAEMERQLQRLQRRAADLETDLTALRNQRRHLEAQAAAAAQQRAELQRRAEAVESRAVRDQDAAREARERADAAEAAAAVSDARCRELQAAVEAEQREVARLRSEVEAAVGATAEARARALGLEQQILEMQAKYADMIRHDESIEEHLRHARFEAETMRKRAAEATAEAAEVNARFEALQQRTWQLQVALQAKHGEKEDALRELVEVTHAAAAKKKALTAARPRSAKKAAEAAKALRDGIGSDIVTGEGARN</sequence>
<keyword evidence="1" id="KW-0175">Coiled coil</keyword>
<feature type="compositionally biased region" description="Low complexity" evidence="2">
    <location>
        <begin position="1101"/>
        <end position="1110"/>
    </location>
</feature>
<reference evidence="3 4" key="1">
    <citation type="journal article" date="2021" name="Sci. Rep.">
        <title>Genome sequencing of the multicellular alga Astrephomene provides insights into convergent evolution of germ-soma differentiation.</title>
        <authorList>
            <person name="Yamashita S."/>
            <person name="Yamamoto K."/>
            <person name="Matsuzaki R."/>
            <person name="Suzuki S."/>
            <person name="Yamaguchi H."/>
            <person name="Hirooka S."/>
            <person name="Minakuchi Y."/>
            <person name="Miyagishima S."/>
            <person name="Kawachi M."/>
            <person name="Toyoda A."/>
            <person name="Nozaki H."/>
        </authorList>
    </citation>
    <scope>NUCLEOTIDE SEQUENCE [LARGE SCALE GENOMIC DNA]</scope>
    <source>
        <strain evidence="3 4">NIES-4017</strain>
    </source>
</reference>
<proteinExistence type="predicted"/>
<evidence type="ECO:0000256" key="2">
    <source>
        <dbReference type="SAM" id="MobiDB-lite"/>
    </source>
</evidence>
<feature type="compositionally biased region" description="Low complexity" evidence="2">
    <location>
        <begin position="2053"/>
        <end position="2070"/>
    </location>
</feature>
<dbReference type="PANTHER" id="PTHR45615">
    <property type="entry name" value="MYOSIN HEAVY CHAIN, NON-MUSCLE"/>
    <property type="match status" value="1"/>
</dbReference>
<evidence type="ECO:0000313" key="3">
    <source>
        <dbReference type="EMBL" id="GFR43411.1"/>
    </source>
</evidence>
<feature type="region of interest" description="Disordered" evidence="2">
    <location>
        <begin position="1068"/>
        <end position="1129"/>
    </location>
</feature>
<evidence type="ECO:0000256" key="1">
    <source>
        <dbReference type="SAM" id="Coils"/>
    </source>
</evidence>
<feature type="region of interest" description="Disordered" evidence="2">
    <location>
        <begin position="190"/>
        <end position="217"/>
    </location>
</feature>
<feature type="compositionally biased region" description="Low complexity" evidence="2">
    <location>
        <begin position="468"/>
        <end position="490"/>
    </location>
</feature>
<feature type="compositionally biased region" description="Polar residues" evidence="2">
    <location>
        <begin position="81"/>
        <end position="101"/>
    </location>
</feature>
<feature type="coiled-coil region" evidence="1">
    <location>
        <begin position="984"/>
        <end position="1053"/>
    </location>
</feature>
<name>A0AAD3DP64_9CHLO</name>
<feature type="region of interest" description="Disordered" evidence="2">
    <location>
        <begin position="468"/>
        <end position="538"/>
    </location>
</feature>
<feature type="compositionally biased region" description="Low complexity" evidence="2">
    <location>
        <begin position="1608"/>
        <end position="1642"/>
    </location>
</feature>
<feature type="region of interest" description="Disordered" evidence="2">
    <location>
        <begin position="649"/>
        <end position="711"/>
    </location>
</feature>
<feature type="region of interest" description="Disordered" evidence="2">
    <location>
        <begin position="724"/>
        <end position="745"/>
    </location>
</feature>
<feature type="coiled-coil region" evidence="1">
    <location>
        <begin position="914"/>
        <end position="941"/>
    </location>
</feature>
<feature type="region of interest" description="Disordered" evidence="2">
    <location>
        <begin position="1495"/>
        <end position="1659"/>
    </location>
</feature>
<feature type="compositionally biased region" description="Pro residues" evidence="2">
    <location>
        <begin position="491"/>
        <end position="501"/>
    </location>
</feature>
<feature type="compositionally biased region" description="Polar residues" evidence="2">
    <location>
        <begin position="46"/>
        <end position="61"/>
    </location>
</feature>
<comment type="caution">
    <text evidence="3">The sequence shown here is derived from an EMBL/GenBank/DDBJ whole genome shotgun (WGS) entry which is preliminary data.</text>
</comment>
<feature type="compositionally biased region" description="Polar residues" evidence="2">
    <location>
        <begin position="1564"/>
        <end position="1597"/>
    </location>
</feature>
<keyword evidence="4" id="KW-1185">Reference proteome</keyword>
<evidence type="ECO:0000313" key="4">
    <source>
        <dbReference type="Proteomes" id="UP001054857"/>
    </source>
</evidence>
<feature type="compositionally biased region" description="Acidic residues" evidence="2">
    <location>
        <begin position="1643"/>
        <end position="1656"/>
    </location>
</feature>
<feature type="compositionally biased region" description="Gly residues" evidence="2">
    <location>
        <begin position="107"/>
        <end position="130"/>
    </location>
</feature>
<accession>A0AAD3DP64</accession>
<feature type="compositionally biased region" description="Low complexity" evidence="2">
    <location>
        <begin position="685"/>
        <end position="706"/>
    </location>
</feature>
<feature type="coiled-coil region" evidence="1">
    <location>
        <begin position="2381"/>
        <end position="2415"/>
    </location>
</feature>
<feature type="coiled-coil region" evidence="1">
    <location>
        <begin position="1712"/>
        <end position="1795"/>
    </location>
</feature>
<feature type="coiled-coil region" evidence="1">
    <location>
        <begin position="1975"/>
        <end position="2009"/>
    </location>
</feature>
<feature type="region of interest" description="Disordered" evidence="2">
    <location>
        <begin position="2206"/>
        <end position="2238"/>
    </location>
</feature>
<feature type="compositionally biased region" description="Low complexity" evidence="2">
    <location>
        <begin position="1509"/>
        <end position="1546"/>
    </location>
</feature>
<feature type="compositionally biased region" description="Low complexity" evidence="2">
    <location>
        <begin position="1082"/>
        <end position="1094"/>
    </location>
</feature>
<feature type="region of interest" description="Disordered" evidence="2">
    <location>
        <begin position="251"/>
        <end position="337"/>
    </location>
</feature>
<feature type="compositionally biased region" description="Gly residues" evidence="2">
    <location>
        <begin position="1111"/>
        <end position="1129"/>
    </location>
</feature>
<feature type="region of interest" description="Disordered" evidence="2">
    <location>
        <begin position="441"/>
        <end position="460"/>
    </location>
</feature>
<feature type="compositionally biased region" description="Low complexity" evidence="2">
    <location>
        <begin position="190"/>
        <end position="207"/>
    </location>
</feature>